<protein>
    <submittedName>
        <fullName evidence="1">Uncharacterized protein</fullName>
    </submittedName>
</protein>
<keyword evidence="2" id="KW-1185">Reference proteome</keyword>
<gene>
    <name evidence="1" type="ordered locus">SBI_01559</name>
</gene>
<evidence type="ECO:0000313" key="1">
    <source>
        <dbReference type="EMBL" id="ADI04680.1"/>
    </source>
</evidence>
<dbReference type="AlphaFoldDB" id="D7CFE4"/>
<dbReference type="KEGG" id="sbh:SBI_01559"/>
<sequence length="56" mass="5703">MVPDHIDSSALGYLLVGVIRGIDSIAKADVDGATLEQTARSAPALIPRADPPHPGG</sequence>
<accession>D7CFE4</accession>
<dbReference type="Proteomes" id="UP000000377">
    <property type="component" value="Chromosome"/>
</dbReference>
<dbReference type="RefSeq" id="WP_014174159.1">
    <property type="nucleotide sequence ID" value="NC_016582.1"/>
</dbReference>
<dbReference type="HOGENOM" id="CLU_3012180_0_0_11"/>
<dbReference type="EMBL" id="CP002047">
    <property type="protein sequence ID" value="ADI04680.1"/>
    <property type="molecule type" value="Genomic_DNA"/>
</dbReference>
<evidence type="ECO:0000313" key="2">
    <source>
        <dbReference type="Proteomes" id="UP000000377"/>
    </source>
</evidence>
<reference evidence="1 2" key="1">
    <citation type="journal article" date="2010" name="J. Bacteriol.">
        <title>Genome sequence of the milbemycin-producing bacterium Streptomyces bingchenggensis.</title>
        <authorList>
            <person name="Wang X.J."/>
            <person name="Yan Y.J."/>
            <person name="Zhang B."/>
            <person name="An J."/>
            <person name="Wang J.J."/>
            <person name="Tian J."/>
            <person name="Jiang L."/>
            <person name="Chen Y.H."/>
            <person name="Huang S.X."/>
            <person name="Yin M."/>
            <person name="Zhang J."/>
            <person name="Gao A.L."/>
            <person name="Liu C.X."/>
            <person name="Zhu Z.X."/>
            <person name="Xiang W.S."/>
        </authorList>
    </citation>
    <scope>NUCLEOTIDE SEQUENCE [LARGE SCALE GENOMIC DNA]</scope>
    <source>
        <strain evidence="1 2">BCW-1</strain>
    </source>
</reference>
<proteinExistence type="predicted"/>
<organism evidence="1 2">
    <name type="scientific">Streptomyces bingchenggensis (strain BCW-1)</name>
    <dbReference type="NCBI Taxonomy" id="749414"/>
    <lineage>
        <taxon>Bacteria</taxon>
        <taxon>Bacillati</taxon>
        <taxon>Actinomycetota</taxon>
        <taxon>Actinomycetes</taxon>
        <taxon>Kitasatosporales</taxon>
        <taxon>Streptomycetaceae</taxon>
        <taxon>Streptomyces</taxon>
    </lineage>
</organism>
<dbReference type="PATRIC" id="fig|749414.3.peg.1608"/>
<name>D7CFE4_STRBB</name>